<protein>
    <submittedName>
        <fullName evidence="1">Uncharacterized protein</fullName>
    </submittedName>
</protein>
<comment type="caution">
    <text evidence="1">The sequence shown here is derived from an EMBL/GenBank/DDBJ whole genome shotgun (WGS) entry which is preliminary data.</text>
</comment>
<dbReference type="EMBL" id="CM047905">
    <property type="protein sequence ID" value="KAJ0088294.1"/>
    <property type="molecule type" value="Genomic_DNA"/>
</dbReference>
<keyword evidence="2" id="KW-1185">Reference proteome</keyword>
<reference evidence="2" key="1">
    <citation type="journal article" date="2023" name="G3 (Bethesda)">
        <title>Genome assembly and association tests identify interacting loci associated with vigor, precocity, and sex in interspecific pistachio rootstocks.</title>
        <authorList>
            <person name="Palmer W."/>
            <person name="Jacygrad E."/>
            <person name="Sagayaradj S."/>
            <person name="Cavanaugh K."/>
            <person name="Han R."/>
            <person name="Bertier L."/>
            <person name="Beede B."/>
            <person name="Kafkas S."/>
            <person name="Golino D."/>
            <person name="Preece J."/>
            <person name="Michelmore R."/>
        </authorList>
    </citation>
    <scope>NUCLEOTIDE SEQUENCE [LARGE SCALE GENOMIC DNA]</scope>
</reference>
<sequence>MEEERAKSLYQMKRPRKLDFNAPLLSIRRPSGCTDNSQPKLQDTGHSIPFCWEQVPGRPKDSQKSPERDTPRLRLPPGRLHPHKQVPSNEDLHDLHQDDSCDGDIDVDDDYVDVFSNPMDVLSLTEAIDIVEKAEQNHGLDGFNLEHSDSISPSYIMERFLPDATALAASSVTNVNLSNKLPYVCNDPETRVSEAVGRSYSLPKGCGLEMLLPWRMKHRICGIKSPVRQACSANVQVKPQSSAKHKRSIVRPFGDHVKKHTGCFYVLMSYGSFALIRVFGGAGKWRWRSLSFYWLLNRQDANVRNEAENNLRQLQQQNLPAFLLSLSFELANNEKPTESRRLAGIVLKNSLDAKDAGTKEALVKQWMTIDISCKSQIKDLVLRTLVSPVPEARHTSAQVIAKIASIEIPQKQWPELIQSLLTNMTQQDSPASLKQATLETLGYVCEEISHEDLVQEEVNAVLTAVVQGMNLAEHSAEVRLAATKALYNALDFAQTNFQNEMERTYIMKMVCETAKSKEIEIRQAAFECLVSIASTYYDVLEPYMQTLFELTSNAVKGDEEAVALQAIEFWSSICDEEIELQEFENPETGDSVLPIPIS</sequence>
<accession>A0ACC1ANM0</accession>
<evidence type="ECO:0000313" key="1">
    <source>
        <dbReference type="EMBL" id="KAJ0088294.1"/>
    </source>
</evidence>
<evidence type="ECO:0000313" key="2">
    <source>
        <dbReference type="Proteomes" id="UP001164250"/>
    </source>
</evidence>
<organism evidence="1 2">
    <name type="scientific">Pistacia atlantica</name>
    <dbReference type="NCBI Taxonomy" id="434234"/>
    <lineage>
        <taxon>Eukaryota</taxon>
        <taxon>Viridiplantae</taxon>
        <taxon>Streptophyta</taxon>
        <taxon>Embryophyta</taxon>
        <taxon>Tracheophyta</taxon>
        <taxon>Spermatophyta</taxon>
        <taxon>Magnoliopsida</taxon>
        <taxon>eudicotyledons</taxon>
        <taxon>Gunneridae</taxon>
        <taxon>Pentapetalae</taxon>
        <taxon>rosids</taxon>
        <taxon>malvids</taxon>
        <taxon>Sapindales</taxon>
        <taxon>Anacardiaceae</taxon>
        <taxon>Pistacia</taxon>
    </lineage>
</organism>
<proteinExistence type="predicted"/>
<gene>
    <name evidence="1" type="ORF">Patl1_31404</name>
</gene>
<dbReference type="Proteomes" id="UP001164250">
    <property type="component" value="Chromosome 9"/>
</dbReference>
<name>A0ACC1ANM0_9ROSI</name>